<protein>
    <submittedName>
        <fullName evidence="2">Uncharacterized protein</fullName>
    </submittedName>
</protein>
<name>A0A9X2BZ64_9PROT</name>
<comment type="caution">
    <text evidence="2">The sequence shown here is derived from an EMBL/GenBank/DDBJ whole genome shotgun (WGS) entry which is preliminary data.</text>
</comment>
<dbReference type="RefSeq" id="WP_248668849.1">
    <property type="nucleotide sequence ID" value="NZ_JALPRX010000095.1"/>
</dbReference>
<proteinExistence type="predicted"/>
<gene>
    <name evidence="2" type="ORF">M0638_20395</name>
</gene>
<dbReference type="AlphaFoldDB" id="A0A9X2BZ64"/>
<evidence type="ECO:0000256" key="1">
    <source>
        <dbReference type="SAM" id="MobiDB-lite"/>
    </source>
</evidence>
<organism evidence="2 3">
    <name type="scientific">Roseomonas acroporae</name>
    <dbReference type="NCBI Taxonomy" id="2937791"/>
    <lineage>
        <taxon>Bacteria</taxon>
        <taxon>Pseudomonadati</taxon>
        <taxon>Pseudomonadota</taxon>
        <taxon>Alphaproteobacteria</taxon>
        <taxon>Acetobacterales</taxon>
        <taxon>Roseomonadaceae</taxon>
        <taxon>Roseomonas</taxon>
    </lineage>
</organism>
<evidence type="ECO:0000313" key="2">
    <source>
        <dbReference type="EMBL" id="MCK8786735.1"/>
    </source>
</evidence>
<dbReference type="Proteomes" id="UP001139516">
    <property type="component" value="Unassembled WGS sequence"/>
</dbReference>
<sequence>MAAPMSKAAFARLMNVHKSQVTRWDQLGMPVLASGQVDPDAAATWVHANVDPALRNYHQRARATEDRRREDPGRNAKPPPGTEHLSEPMDGMLAAVLPGMAHRAPPTIAALAVHCGAPMRVAYAIAMGAQMALIQQVADLLDAADVPPPPGRDDWQQASIWRLSDFEEVDWPGLAEKAGEAVDLDAWRAFLRGKLGEPADSGASAETAAAH</sequence>
<evidence type="ECO:0000313" key="3">
    <source>
        <dbReference type="Proteomes" id="UP001139516"/>
    </source>
</evidence>
<accession>A0A9X2BZ64</accession>
<keyword evidence="3" id="KW-1185">Reference proteome</keyword>
<feature type="compositionally biased region" description="Basic and acidic residues" evidence="1">
    <location>
        <begin position="62"/>
        <end position="74"/>
    </location>
</feature>
<dbReference type="EMBL" id="JALPRX010000095">
    <property type="protein sequence ID" value="MCK8786735.1"/>
    <property type="molecule type" value="Genomic_DNA"/>
</dbReference>
<feature type="region of interest" description="Disordered" evidence="1">
    <location>
        <begin position="61"/>
        <end position="87"/>
    </location>
</feature>
<reference evidence="2" key="1">
    <citation type="submission" date="2022-04" db="EMBL/GenBank/DDBJ databases">
        <title>Roseomonas acroporae sp. nov., isolated from coral Acropora digitifera.</title>
        <authorList>
            <person name="Sun H."/>
        </authorList>
    </citation>
    <scope>NUCLEOTIDE SEQUENCE</scope>
    <source>
        <strain evidence="2">NAR14</strain>
    </source>
</reference>